<organism evidence="3 4">
    <name type="scientific">Sphaerosporella brunnea</name>
    <dbReference type="NCBI Taxonomy" id="1250544"/>
    <lineage>
        <taxon>Eukaryota</taxon>
        <taxon>Fungi</taxon>
        <taxon>Dikarya</taxon>
        <taxon>Ascomycota</taxon>
        <taxon>Pezizomycotina</taxon>
        <taxon>Pezizomycetes</taxon>
        <taxon>Pezizales</taxon>
        <taxon>Pyronemataceae</taxon>
        <taxon>Sphaerosporella</taxon>
    </lineage>
</organism>
<sequence length="59" mass="5809">MSGNNNSKPVTKEDASRIQSSQAKGGNGTGTGSFASRAQSAGDKNTNNAPQGGNAGAKK</sequence>
<keyword evidence="4" id="KW-1185">Reference proteome</keyword>
<dbReference type="Pfam" id="PF04927">
    <property type="entry name" value="SMP"/>
    <property type="match status" value="1"/>
</dbReference>
<evidence type="ECO:0000313" key="3">
    <source>
        <dbReference type="EMBL" id="KAA8911502.1"/>
    </source>
</evidence>
<dbReference type="AlphaFoldDB" id="A0A5J5F4R7"/>
<dbReference type="EMBL" id="VXIS01000035">
    <property type="protein sequence ID" value="KAA8911502.1"/>
    <property type="molecule type" value="Genomic_DNA"/>
</dbReference>
<dbReference type="InterPro" id="IPR007011">
    <property type="entry name" value="LEA_SMP_dom"/>
</dbReference>
<dbReference type="InParanoid" id="A0A5J5F4R7"/>
<comment type="caution">
    <text evidence="3">The sequence shown here is derived from an EMBL/GenBank/DDBJ whole genome shotgun (WGS) entry which is preliminary data.</text>
</comment>
<dbReference type="Proteomes" id="UP000326924">
    <property type="component" value="Unassembled WGS sequence"/>
</dbReference>
<name>A0A5J5F4R7_9PEZI</name>
<accession>A0A5J5F4R7</accession>
<feature type="region of interest" description="Disordered" evidence="1">
    <location>
        <begin position="1"/>
        <end position="59"/>
    </location>
</feature>
<evidence type="ECO:0000256" key="1">
    <source>
        <dbReference type="SAM" id="MobiDB-lite"/>
    </source>
</evidence>
<feature type="compositionally biased region" description="Polar residues" evidence="1">
    <location>
        <begin position="32"/>
        <end position="51"/>
    </location>
</feature>
<reference evidence="3 4" key="1">
    <citation type="submission" date="2019-09" db="EMBL/GenBank/DDBJ databases">
        <title>Draft genome of the ectomycorrhizal ascomycete Sphaerosporella brunnea.</title>
        <authorList>
            <consortium name="DOE Joint Genome Institute"/>
            <person name="Benucci G.M."/>
            <person name="Marozzi G."/>
            <person name="Antonielli L."/>
            <person name="Sanchez S."/>
            <person name="Marco P."/>
            <person name="Wang X."/>
            <person name="Falini L.B."/>
            <person name="Barry K."/>
            <person name="Haridas S."/>
            <person name="Lipzen A."/>
            <person name="Labutti K."/>
            <person name="Grigoriev I.V."/>
            <person name="Murat C."/>
            <person name="Martin F."/>
            <person name="Albertini E."/>
            <person name="Donnini D."/>
            <person name="Bonito G."/>
        </authorList>
    </citation>
    <scope>NUCLEOTIDE SEQUENCE [LARGE SCALE GENOMIC DNA]</scope>
    <source>
        <strain evidence="3 4">Sb_GMNB300</strain>
    </source>
</reference>
<gene>
    <name evidence="3" type="ORF">FN846DRAFT_935856</name>
</gene>
<evidence type="ECO:0000313" key="4">
    <source>
        <dbReference type="Proteomes" id="UP000326924"/>
    </source>
</evidence>
<proteinExistence type="predicted"/>
<feature type="domain" description="SMP" evidence="2">
    <location>
        <begin position="6"/>
        <end position="46"/>
    </location>
</feature>
<protein>
    <recommendedName>
        <fullName evidence="2">SMP domain-containing protein</fullName>
    </recommendedName>
</protein>
<dbReference type="OrthoDB" id="5988651at2759"/>
<evidence type="ECO:0000259" key="2">
    <source>
        <dbReference type="Pfam" id="PF04927"/>
    </source>
</evidence>